<protein>
    <submittedName>
        <fullName evidence="7">Uncharacterized protein</fullName>
    </submittedName>
</protein>
<dbReference type="SUPFAM" id="SSF48264">
    <property type="entry name" value="Cytochrome P450"/>
    <property type="match status" value="1"/>
</dbReference>
<dbReference type="Pfam" id="PF00067">
    <property type="entry name" value="p450"/>
    <property type="match status" value="1"/>
</dbReference>
<dbReference type="InterPro" id="IPR050121">
    <property type="entry name" value="Cytochrome_P450_monoxygenase"/>
</dbReference>
<dbReference type="EMBL" id="KE720798">
    <property type="protein sequence ID" value="ERF75705.1"/>
    <property type="molecule type" value="Genomic_DNA"/>
</dbReference>
<organism evidence="7 8">
    <name type="scientific">Endocarpon pusillum (strain Z07020 / HMAS-L-300199)</name>
    <name type="common">Lichen-forming fungus</name>
    <dbReference type="NCBI Taxonomy" id="1263415"/>
    <lineage>
        <taxon>Eukaryota</taxon>
        <taxon>Fungi</taxon>
        <taxon>Dikarya</taxon>
        <taxon>Ascomycota</taxon>
        <taxon>Pezizomycotina</taxon>
        <taxon>Eurotiomycetes</taxon>
        <taxon>Chaetothyriomycetidae</taxon>
        <taxon>Verrucariales</taxon>
        <taxon>Verrucariaceae</taxon>
        <taxon>Endocarpon</taxon>
    </lineage>
</organism>
<evidence type="ECO:0000256" key="2">
    <source>
        <dbReference type="ARBA" id="ARBA00010617"/>
    </source>
</evidence>
<dbReference type="Gene3D" id="1.10.630.10">
    <property type="entry name" value="Cytochrome P450"/>
    <property type="match status" value="1"/>
</dbReference>
<dbReference type="PANTHER" id="PTHR24305:SF210">
    <property type="entry name" value="CYTOCHROME P450 MONOOXYGENASE ASQL-RELATED"/>
    <property type="match status" value="1"/>
</dbReference>
<sequence length="111" mass="11967">MSHVLKHNQDSMLSPEEIEATAATVIVAGSETTATLLYGVTSYLLKIPDVLQILVDETQGIFTAKADMTVHHLARLPYLSAVIQEGSRIVLPVPAGMPRVIPKGEDIVCDD</sequence>
<comment type="similarity">
    <text evidence="2">Belongs to the cytochrome P450 family.</text>
</comment>
<comment type="cofactor">
    <cofactor evidence="1">
        <name>heme</name>
        <dbReference type="ChEBI" id="CHEBI:30413"/>
    </cofactor>
</comment>
<proteinExistence type="inferred from homology"/>
<evidence type="ECO:0000256" key="5">
    <source>
        <dbReference type="ARBA" id="ARBA00023004"/>
    </source>
</evidence>
<dbReference type="GO" id="GO:0020037">
    <property type="term" value="F:heme binding"/>
    <property type="evidence" value="ECO:0007669"/>
    <property type="project" value="InterPro"/>
</dbReference>
<evidence type="ECO:0000256" key="6">
    <source>
        <dbReference type="ARBA" id="ARBA00023033"/>
    </source>
</evidence>
<keyword evidence="3" id="KW-0349">Heme</keyword>
<keyword evidence="4" id="KW-0479">Metal-binding</keyword>
<dbReference type="OrthoDB" id="1470350at2759"/>
<dbReference type="AlphaFoldDB" id="U1HY01"/>
<dbReference type="InterPro" id="IPR036396">
    <property type="entry name" value="Cyt_P450_sf"/>
</dbReference>
<evidence type="ECO:0000313" key="8">
    <source>
        <dbReference type="Proteomes" id="UP000019373"/>
    </source>
</evidence>
<accession>U1HY01</accession>
<dbReference type="InterPro" id="IPR001128">
    <property type="entry name" value="Cyt_P450"/>
</dbReference>
<dbReference type="GO" id="GO:0005506">
    <property type="term" value="F:iron ion binding"/>
    <property type="evidence" value="ECO:0007669"/>
    <property type="project" value="InterPro"/>
</dbReference>
<dbReference type="GO" id="GO:0016705">
    <property type="term" value="F:oxidoreductase activity, acting on paired donors, with incorporation or reduction of molecular oxygen"/>
    <property type="evidence" value="ECO:0007669"/>
    <property type="project" value="InterPro"/>
</dbReference>
<evidence type="ECO:0000256" key="4">
    <source>
        <dbReference type="ARBA" id="ARBA00022723"/>
    </source>
</evidence>
<dbReference type="InterPro" id="IPR002401">
    <property type="entry name" value="Cyt_P450_E_grp-I"/>
</dbReference>
<dbReference type="GeneID" id="19236590"/>
<dbReference type="Proteomes" id="UP000019373">
    <property type="component" value="Unassembled WGS sequence"/>
</dbReference>
<keyword evidence="8" id="KW-1185">Reference proteome</keyword>
<dbReference type="HOGENOM" id="CLU_2158350_0_0_1"/>
<keyword evidence="5" id="KW-0408">Iron</keyword>
<evidence type="ECO:0000256" key="1">
    <source>
        <dbReference type="ARBA" id="ARBA00001971"/>
    </source>
</evidence>
<dbReference type="RefSeq" id="XP_007786863.1">
    <property type="nucleotide sequence ID" value="XM_007788673.1"/>
</dbReference>
<evidence type="ECO:0000256" key="3">
    <source>
        <dbReference type="ARBA" id="ARBA00022617"/>
    </source>
</evidence>
<evidence type="ECO:0000313" key="7">
    <source>
        <dbReference type="EMBL" id="ERF75705.1"/>
    </source>
</evidence>
<gene>
    <name evidence="7" type="ORF">EPUS_01535</name>
</gene>
<keyword evidence="6" id="KW-0560">Oxidoreductase</keyword>
<dbReference type="PRINTS" id="PR00463">
    <property type="entry name" value="EP450I"/>
</dbReference>
<dbReference type="PANTHER" id="PTHR24305">
    <property type="entry name" value="CYTOCHROME P450"/>
    <property type="match status" value="1"/>
</dbReference>
<reference evidence="8" key="1">
    <citation type="journal article" date="2014" name="BMC Genomics">
        <title>Genome characteristics reveal the impact of lichenization on lichen-forming fungus Endocarpon pusillum Hedwig (Verrucariales, Ascomycota).</title>
        <authorList>
            <person name="Wang Y.-Y."/>
            <person name="Liu B."/>
            <person name="Zhang X.-Y."/>
            <person name="Zhou Q.-M."/>
            <person name="Zhang T."/>
            <person name="Li H."/>
            <person name="Yu Y.-F."/>
            <person name="Zhang X.-L."/>
            <person name="Hao X.-Y."/>
            <person name="Wang M."/>
            <person name="Wang L."/>
            <person name="Wei J.-C."/>
        </authorList>
    </citation>
    <scope>NUCLEOTIDE SEQUENCE [LARGE SCALE GENOMIC DNA]</scope>
    <source>
        <strain evidence="8">Z07020 / HMAS-L-300199</strain>
    </source>
</reference>
<keyword evidence="6" id="KW-0503">Monooxygenase</keyword>
<name>U1HY01_ENDPU</name>
<dbReference type="GO" id="GO:0004497">
    <property type="term" value="F:monooxygenase activity"/>
    <property type="evidence" value="ECO:0007669"/>
    <property type="project" value="UniProtKB-KW"/>
</dbReference>